<dbReference type="STRING" id="697281.Mahau_1775"/>
<reference evidence="4" key="1">
    <citation type="submission" date="2010-11" db="EMBL/GenBank/DDBJ databases">
        <title>The complete genome of Mahella australiensis DSM 15567.</title>
        <authorList>
            <consortium name="US DOE Joint Genome Institute (JGI-PGF)"/>
            <person name="Lucas S."/>
            <person name="Copeland A."/>
            <person name="Lapidus A."/>
            <person name="Bruce D."/>
            <person name="Goodwin L."/>
            <person name="Pitluck S."/>
            <person name="Kyrpides N."/>
            <person name="Mavromatis K."/>
            <person name="Pagani I."/>
            <person name="Ivanova N."/>
            <person name="Teshima H."/>
            <person name="Brettin T."/>
            <person name="Detter J.C."/>
            <person name="Han C."/>
            <person name="Tapia R."/>
            <person name="Land M."/>
            <person name="Hauser L."/>
            <person name="Markowitz V."/>
            <person name="Cheng J.-F."/>
            <person name="Hugenholtz P."/>
            <person name="Woyke T."/>
            <person name="Wu D."/>
            <person name="Spring S."/>
            <person name="Pukall R."/>
            <person name="Steenblock K."/>
            <person name="Schneider S."/>
            <person name="Klenk H.-P."/>
            <person name="Eisen J.A."/>
        </authorList>
    </citation>
    <scope>NUCLEOTIDE SEQUENCE [LARGE SCALE GENOMIC DNA]</scope>
    <source>
        <strain evidence="4">DSM 15567 / CIP 107919 / 50-1 BON</strain>
    </source>
</reference>
<evidence type="ECO:0000256" key="2">
    <source>
        <dbReference type="SAM" id="SignalP"/>
    </source>
</evidence>
<feature type="signal peptide" evidence="2">
    <location>
        <begin position="1"/>
        <end position="23"/>
    </location>
</feature>
<evidence type="ECO:0000313" key="3">
    <source>
        <dbReference type="EMBL" id="AEE96956.1"/>
    </source>
</evidence>
<sequence length="533" mass="60554">MYRKWKSILSLALAILMIMVLLAACGGTKEDTTDGQQSGQGQQEQGEQTSEEQQGEYVKNDTTEKTVIFMPFANESTPEGIEKVKKALEDAMKDTVNVTLDWVIIPRENFEEKLNTLLVGGEQLDAGVGDLDDLSSMSMKPGLVMPLNDLLDQYGKHLKELIPKEAWDAVTNSKGEIMGIPAYARYYWQGAVIRQDWLDKLGLKMPETLDELEAIMEAFKKMDSKIVPAGGQSWYMEPVLMSALTGDVSPNFEWDTLDESGERVINSFTHPKYQEFLKLYNKWIDKGWWNKDFLVTDDTQNDQLFCSGKIGILFTDPHNADRYERVLKQTDPNAKVNFLHVPSGPAGGPAFPMNNGVGRIVWINQNTKHPERVVQYFDWLVGDKEHYTLAKLGIEGENWVKDGEMWKLPEAAGGDPTKRGYFDVFAPLDYEALIPLRSDEPPINKEIDDYYKSLSVITPKLYGFHPDLSKVMEMTATDPAPDIWADMYNIAAKARPLSDWQKICDDFYNSRGAKIMYDELTKQYQEWKAKQGK</sequence>
<dbReference type="PANTHER" id="PTHR43649:SF12">
    <property type="entry name" value="DIACETYLCHITOBIOSE BINDING PROTEIN DASA"/>
    <property type="match status" value="1"/>
</dbReference>
<gene>
    <name evidence="3" type="ordered locus">Mahau_1775</name>
</gene>
<dbReference type="Proteomes" id="UP000008457">
    <property type="component" value="Chromosome"/>
</dbReference>
<name>F4A0R0_MAHA5</name>
<dbReference type="Gene3D" id="3.40.190.10">
    <property type="entry name" value="Periplasmic binding protein-like II"/>
    <property type="match status" value="2"/>
</dbReference>
<dbReference type="PANTHER" id="PTHR43649">
    <property type="entry name" value="ARABINOSE-BINDING PROTEIN-RELATED"/>
    <property type="match status" value="1"/>
</dbReference>
<dbReference type="Pfam" id="PF01547">
    <property type="entry name" value="SBP_bac_1"/>
    <property type="match status" value="1"/>
</dbReference>
<protein>
    <submittedName>
        <fullName evidence="3">Extracellular solute-binding protein family 1</fullName>
    </submittedName>
</protein>
<dbReference type="OrthoDB" id="2057339at2"/>
<feature type="chain" id="PRO_5038977797" evidence="2">
    <location>
        <begin position="24"/>
        <end position="533"/>
    </location>
</feature>
<dbReference type="InterPro" id="IPR006059">
    <property type="entry name" value="SBP"/>
</dbReference>
<accession>F4A0R0</accession>
<dbReference type="InterPro" id="IPR050490">
    <property type="entry name" value="Bact_solute-bd_prot1"/>
</dbReference>
<dbReference type="RefSeq" id="WP_013781384.1">
    <property type="nucleotide sequence ID" value="NC_015520.1"/>
</dbReference>
<reference evidence="3 4" key="2">
    <citation type="journal article" date="2011" name="Stand. Genomic Sci.">
        <title>Complete genome sequence of Mahella australiensis type strain (50-1 BON).</title>
        <authorList>
            <person name="Sikorski J."/>
            <person name="Teshima H."/>
            <person name="Nolan M."/>
            <person name="Lucas S."/>
            <person name="Hammon N."/>
            <person name="Deshpande S."/>
            <person name="Cheng J.F."/>
            <person name="Pitluck S."/>
            <person name="Liolios K."/>
            <person name="Pagani I."/>
            <person name="Ivanova N."/>
            <person name="Huntemann M."/>
            <person name="Mavromatis K."/>
            <person name="Ovchinikova G."/>
            <person name="Pati A."/>
            <person name="Tapia R."/>
            <person name="Han C."/>
            <person name="Goodwin L."/>
            <person name="Chen A."/>
            <person name="Palaniappan K."/>
            <person name="Land M."/>
            <person name="Hauser L."/>
            <person name="Ngatchou-Djao O.D."/>
            <person name="Rohde M."/>
            <person name="Pukall R."/>
            <person name="Spring S."/>
            <person name="Abt B."/>
            <person name="Goker M."/>
            <person name="Detter J.C."/>
            <person name="Woyke T."/>
            <person name="Bristow J."/>
            <person name="Markowitz V."/>
            <person name="Hugenholtz P."/>
            <person name="Eisen J.A."/>
            <person name="Kyrpides N.C."/>
            <person name="Klenk H.P."/>
            <person name="Lapidus A."/>
        </authorList>
    </citation>
    <scope>NUCLEOTIDE SEQUENCE [LARGE SCALE GENOMIC DNA]</scope>
    <source>
        <strain evidence="4">DSM 15567 / CIP 107919 / 50-1 BON</strain>
    </source>
</reference>
<proteinExistence type="predicted"/>
<feature type="compositionally biased region" description="Low complexity" evidence="1">
    <location>
        <begin position="34"/>
        <end position="48"/>
    </location>
</feature>
<dbReference type="eggNOG" id="COG1653">
    <property type="taxonomic scope" value="Bacteria"/>
</dbReference>
<dbReference type="AlphaFoldDB" id="F4A0R0"/>
<keyword evidence="2" id="KW-0732">Signal</keyword>
<keyword evidence="4" id="KW-1185">Reference proteome</keyword>
<dbReference type="PROSITE" id="PS51257">
    <property type="entry name" value="PROKAR_LIPOPROTEIN"/>
    <property type="match status" value="1"/>
</dbReference>
<dbReference type="EMBL" id="CP002360">
    <property type="protein sequence ID" value="AEE96956.1"/>
    <property type="molecule type" value="Genomic_DNA"/>
</dbReference>
<feature type="region of interest" description="Disordered" evidence="1">
    <location>
        <begin position="29"/>
        <end position="60"/>
    </location>
</feature>
<dbReference type="HOGENOM" id="CLU_037301_1_0_9"/>
<evidence type="ECO:0000256" key="1">
    <source>
        <dbReference type="SAM" id="MobiDB-lite"/>
    </source>
</evidence>
<organism evidence="3 4">
    <name type="scientific">Mahella australiensis (strain DSM 15567 / CIP 107919 / 50-1 BON)</name>
    <dbReference type="NCBI Taxonomy" id="697281"/>
    <lineage>
        <taxon>Bacteria</taxon>
        <taxon>Bacillati</taxon>
        <taxon>Bacillota</taxon>
        <taxon>Clostridia</taxon>
        <taxon>Thermoanaerobacterales</taxon>
        <taxon>Thermoanaerobacterales Family IV. Incertae Sedis</taxon>
        <taxon>Mahella</taxon>
    </lineage>
</organism>
<evidence type="ECO:0000313" key="4">
    <source>
        <dbReference type="Proteomes" id="UP000008457"/>
    </source>
</evidence>
<dbReference type="KEGG" id="mas:Mahau_1775"/>
<dbReference type="SUPFAM" id="SSF53850">
    <property type="entry name" value="Periplasmic binding protein-like II"/>
    <property type="match status" value="1"/>
</dbReference>